<gene>
    <name evidence="2" type="ORF">Pan265_04920</name>
</gene>
<name>A0A518BUJ8_9BACT</name>
<dbReference type="EMBL" id="CP036280">
    <property type="protein sequence ID" value="QDU70662.1"/>
    <property type="molecule type" value="Genomic_DNA"/>
</dbReference>
<dbReference type="Proteomes" id="UP000320386">
    <property type="component" value="Chromosome"/>
</dbReference>
<organism evidence="2 3">
    <name type="scientific">Mucisphaera calidilacus</name>
    <dbReference type="NCBI Taxonomy" id="2527982"/>
    <lineage>
        <taxon>Bacteria</taxon>
        <taxon>Pseudomonadati</taxon>
        <taxon>Planctomycetota</taxon>
        <taxon>Phycisphaerae</taxon>
        <taxon>Phycisphaerales</taxon>
        <taxon>Phycisphaeraceae</taxon>
        <taxon>Mucisphaera</taxon>
    </lineage>
</organism>
<dbReference type="KEGG" id="mcad:Pan265_04920"/>
<evidence type="ECO:0000313" key="2">
    <source>
        <dbReference type="EMBL" id="QDU70662.1"/>
    </source>
</evidence>
<sequence>MMRTMRCVLSVLLVGVVVLGSGCKYSKNQLFPPHTPRSPYERYLALRDRERTATYKDAYGRDQPNLRERLRPLDTP</sequence>
<protein>
    <recommendedName>
        <fullName evidence="4">Lipoprotein</fullName>
    </recommendedName>
</protein>
<evidence type="ECO:0008006" key="4">
    <source>
        <dbReference type="Google" id="ProtNLM"/>
    </source>
</evidence>
<dbReference type="PROSITE" id="PS51257">
    <property type="entry name" value="PROKAR_LIPOPROTEIN"/>
    <property type="match status" value="1"/>
</dbReference>
<keyword evidence="3" id="KW-1185">Reference proteome</keyword>
<accession>A0A518BUJ8</accession>
<dbReference type="RefSeq" id="WP_145444817.1">
    <property type="nucleotide sequence ID" value="NZ_CP036280.1"/>
</dbReference>
<feature type="region of interest" description="Disordered" evidence="1">
    <location>
        <begin position="55"/>
        <end position="76"/>
    </location>
</feature>
<dbReference type="AlphaFoldDB" id="A0A518BUJ8"/>
<evidence type="ECO:0000256" key="1">
    <source>
        <dbReference type="SAM" id="MobiDB-lite"/>
    </source>
</evidence>
<proteinExistence type="predicted"/>
<evidence type="ECO:0000313" key="3">
    <source>
        <dbReference type="Proteomes" id="UP000320386"/>
    </source>
</evidence>
<reference evidence="2 3" key="1">
    <citation type="submission" date="2019-02" db="EMBL/GenBank/DDBJ databases">
        <title>Deep-cultivation of Planctomycetes and their phenomic and genomic characterization uncovers novel biology.</title>
        <authorList>
            <person name="Wiegand S."/>
            <person name="Jogler M."/>
            <person name="Boedeker C."/>
            <person name="Pinto D."/>
            <person name="Vollmers J."/>
            <person name="Rivas-Marin E."/>
            <person name="Kohn T."/>
            <person name="Peeters S.H."/>
            <person name="Heuer A."/>
            <person name="Rast P."/>
            <person name="Oberbeckmann S."/>
            <person name="Bunk B."/>
            <person name="Jeske O."/>
            <person name="Meyerdierks A."/>
            <person name="Storesund J.E."/>
            <person name="Kallscheuer N."/>
            <person name="Luecker S."/>
            <person name="Lage O.M."/>
            <person name="Pohl T."/>
            <person name="Merkel B.J."/>
            <person name="Hornburger P."/>
            <person name="Mueller R.-W."/>
            <person name="Bruemmer F."/>
            <person name="Labrenz M."/>
            <person name="Spormann A.M."/>
            <person name="Op den Camp H."/>
            <person name="Overmann J."/>
            <person name="Amann R."/>
            <person name="Jetten M.S.M."/>
            <person name="Mascher T."/>
            <person name="Medema M.H."/>
            <person name="Devos D.P."/>
            <person name="Kaster A.-K."/>
            <person name="Ovreas L."/>
            <person name="Rohde M."/>
            <person name="Galperin M.Y."/>
            <person name="Jogler C."/>
        </authorList>
    </citation>
    <scope>NUCLEOTIDE SEQUENCE [LARGE SCALE GENOMIC DNA]</scope>
    <source>
        <strain evidence="2 3">Pan265</strain>
    </source>
</reference>